<keyword evidence="2" id="KW-1185">Reference proteome</keyword>
<dbReference type="Proteomes" id="UP000242519">
    <property type="component" value="Unassembled WGS sequence"/>
</dbReference>
<evidence type="ECO:0000313" key="2">
    <source>
        <dbReference type="Proteomes" id="UP000242519"/>
    </source>
</evidence>
<dbReference type="PANTHER" id="PTHR35802:SF1">
    <property type="entry name" value="PROTEASE SYNTHASE AND SPORULATION PROTEIN PAI 2"/>
    <property type="match status" value="1"/>
</dbReference>
<dbReference type="Gene3D" id="2.30.110.10">
    <property type="entry name" value="Electron Transport, Fmn-binding Protein, Chain A"/>
    <property type="match status" value="1"/>
</dbReference>
<dbReference type="AlphaFoldDB" id="A0A218YRT0"/>
<dbReference type="InterPro" id="IPR012349">
    <property type="entry name" value="Split_barrel_FMN-bd"/>
</dbReference>
<comment type="caution">
    <text evidence="1">The sequence shown here is derived from an EMBL/GenBank/DDBJ whole genome shotgun (WGS) entry which is preliminary data.</text>
</comment>
<dbReference type="InterPro" id="IPR007396">
    <property type="entry name" value="TR_PAI2-type"/>
</dbReference>
<sequence>MYLRPVHTDLHLPTLYAFIQSNPLGILTTSLPSPEFHTIQSSHIPWVLDVPTADEETLPPRGKLRGHLARANPQAKALVEAATETCSDTLQQEVMILFNGPAHHYVTPKFYVETKPETGKVVPTWNYSAVQVYGTATVHFDAASPATDSFLTTQMDDLSKQSEEDVFGYTGRDGAASAWSVGEAPDSYVRLLRKAVVGIEIEISDIAGKFKMSQELKEGDRQGVIDGFEASGTDLRSEIAKTIRERG</sequence>
<protein>
    <recommendedName>
        <fullName evidence="3">Transcriptional regulator</fullName>
    </recommendedName>
</protein>
<dbReference type="PANTHER" id="PTHR35802">
    <property type="entry name" value="PROTEASE SYNTHASE AND SPORULATION PROTEIN PAI 2"/>
    <property type="match status" value="1"/>
</dbReference>
<dbReference type="PIRSF" id="PIRSF010372">
    <property type="entry name" value="PaiB"/>
    <property type="match status" value="1"/>
</dbReference>
<dbReference type="Pfam" id="PF04299">
    <property type="entry name" value="FMN_bind_2"/>
    <property type="match status" value="1"/>
</dbReference>
<dbReference type="FunCoup" id="A0A218YRT0">
    <property type="interactions" value="9"/>
</dbReference>
<reference evidence="1 2" key="1">
    <citation type="submission" date="2017-04" db="EMBL/GenBank/DDBJ databases">
        <title>Draft genome sequence of Marssonina coronaria NL1: causal agent of apple blotch.</title>
        <authorList>
            <person name="Cheng Q."/>
        </authorList>
    </citation>
    <scope>NUCLEOTIDE SEQUENCE [LARGE SCALE GENOMIC DNA]</scope>
    <source>
        <strain evidence="1 2">NL1</strain>
    </source>
</reference>
<name>A0A218YRT0_9HELO</name>
<dbReference type="OrthoDB" id="2101473at2759"/>
<evidence type="ECO:0000313" key="1">
    <source>
        <dbReference type="EMBL" id="OWO97524.1"/>
    </source>
</evidence>
<evidence type="ECO:0008006" key="3">
    <source>
        <dbReference type="Google" id="ProtNLM"/>
    </source>
</evidence>
<accession>A0A218YRT0</accession>
<dbReference type="SUPFAM" id="SSF50475">
    <property type="entry name" value="FMN-binding split barrel"/>
    <property type="match status" value="1"/>
</dbReference>
<dbReference type="InParanoid" id="A0A218YRT0"/>
<proteinExistence type="predicted"/>
<dbReference type="EMBL" id="MZNU01000435">
    <property type="protein sequence ID" value="OWO97524.1"/>
    <property type="molecule type" value="Genomic_DNA"/>
</dbReference>
<gene>
    <name evidence="1" type="ORF">B2J93_9145</name>
</gene>
<organism evidence="1 2">
    <name type="scientific">Diplocarpon coronariae</name>
    <dbReference type="NCBI Taxonomy" id="2795749"/>
    <lineage>
        <taxon>Eukaryota</taxon>
        <taxon>Fungi</taxon>
        <taxon>Dikarya</taxon>
        <taxon>Ascomycota</taxon>
        <taxon>Pezizomycotina</taxon>
        <taxon>Leotiomycetes</taxon>
        <taxon>Helotiales</taxon>
        <taxon>Drepanopezizaceae</taxon>
        <taxon>Diplocarpon</taxon>
    </lineage>
</organism>